<dbReference type="EMBL" id="BEXA01000002">
    <property type="protein sequence ID" value="GAY73070.1"/>
    <property type="molecule type" value="Genomic_DNA"/>
</dbReference>
<organism evidence="1 2">
    <name type="scientific">Lentilactobacillus kosonis</name>
    <dbReference type="NCBI Taxonomy" id="2810561"/>
    <lineage>
        <taxon>Bacteria</taxon>
        <taxon>Bacillati</taxon>
        <taxon>Bacillota</taxon>
        <taxon>Bacilli</taxon>
        <taxon>Lactobacillales</taxon>
        <taxon>Lactobacillaceae</taxon>
        <taxon>Lentilactobacillus</taxon>
    </lineage>
</organism>
<dbReference type="PANTHER" id="PTHR38451:SF1">
    <property type="entry name" value="TRNA (ADENINE(22)-N(1))-METHYLTRANSFERASE"/>
    <property type="match status" value="1"/>
</dbReference>
<gene>
    <name evidence="1" type="ORF">NBRC111893_1216</name>
</gene>
<dbReference type="RefSeq" id="WP_125008200.1">
    <property type="nucleotide sequence ID" value="NZ_BEXA01000002.1"/>
</dbReference>
<keyword evidence="1" id="KW-0808">Transferase</keyword>
<name>A0A401FL14_9LACO</name>
<keyword evidence="2" id="KW-1185">Reference proteome</keyword>
<dbReference type="Gene3D" id="1.10.287.1890">
    <property type="match status" value="1"/>
</dbReference>
<keyword evidence="1" id="KW-0489">Methyltransferase</keyword>
<dbReference type="PANTHER" id="PTHR38451">
    <property type="entry name" value="TRNA (ADENINE(22)-N(1))-METHYLTRANSFERASE"/>
    <property type="match status" value="1"/>
</dbReference>
<proteinExistence type="predicted"/>
<evidence type="ECO:0000313" key="1">
    <source>
        <dbReference type="EMBL" id="GAY73070.1"/>
    </source>
</evidence>
<dbReference type="InterPro" id="IPR006901">
    <property type="entry name" value="TrmK"/>
</dbReference>
<dbReference type="Gene3D" id="3.40.50.150">
    <property type="entry name" value="Vaccinia Virus protein VP39"/>
    <property type="match status" value="1"/>
</dbReference>
<protein>
    <submittedName>
        <fullName evidence="1">Putative tRNA-m1A22 methylase</fullName>
    </submittedName>
</protein>
<dbReference type="GO" id="GO:0032259">
    <property type="term" value="P:methylation"/>
    <property type="evidence" value="ECO:0007669"/>
    <property type="project" value="UniProtKB-KW"/>
</dbReference>
<reference evidence="1 2" key="1">
    <citation type="submission" date="2017-11" db="EMBL/GenBank/DDBJ databases">
        <title>Draft Genome Sequence of Lactobacillus curieae NBRC 111893 isolated from Koso, a Japanese sugar-Vegetable Fermented Beverage.</title>
        <authorList>
            <person name="Chiou T.Y."/>
            <person name="Oshima K."/>
            <person name="Suda W."/>
            <person name="Hattori M."/>
            <person name="Takahashi T."/>
        </authorList>
    </citation>
    <scope>NUCLEOTIDE SEQUENCE [LARGE SCALE GENOMIC DNA]</scope>
    <source>
        <strain evidence="1 2">NBRC111893</strain>
    </source>
</reference>
<dbReference type="Pfam" id="PF04816">
    <property type="entry name" value="TrmK"/>
    <property type="match status" value="1"/>
</dbReference>
<dbReference type="OrthoDB" id="5881184at2"/>
<sequence length="234" mass="25985">MNSTHLSVRLATVGQHVKPGSRLADIGSDHAYLPINLALNGIINYGVVGEVREGPLENAKHEITKAGLVDVLQPRLADGLAAIQSSDDVDHITIAGMGGALISHILESGKDRLTGKETLILQPNVGEENVRRWLMQNGYTITAEEILEEDGHIYEIIVGQQIGVVPPYNSEDLFLGPFLRVEQNQTFIKKWQRELIQKQSILNNIEQSQHTDQDKVTQFTHEIKMIEEILKGES</sequence>
<dbReference type="PIRSF" id="PIRSF018637">
    <property type="entry name" value="TrmK"/>
    <property type="match status" value="1"/>
</dbReference>
<comment type="caution">
    <text evidence="1">The sequence shown here is derived from an EMBL/GenBank/DDBJ whole genome shotgun (WGS) entry which is preliminary data.</text>
</comment>
<dbReference type="InterPro" id="IPR029063">
    <property type="entry name" value="SAM-dependent_MTases_sf"/>
</dbReference>
<dbReference type="STRING" id="1138822.PL11_009355"/>
<dbReference type="AlphaFoldDB" id="A0A401FL14"/>
<dbReference type="GO" id="GO:0160105">
    <property type="term" value="F:tRNA (adenine(22)-N1)-methyltransferase activity"/>
    <property type="evidence" value="ECO:0007669"/>
    <property type="project" value="InterPro"/>
</dbReference>
<dbReference type="Proteomes" id="UP000286974">
    <property type="component" value="Unassembled WGS sequence"/>
</dbReference>
<dbReference type="SUPFAM" id="SSF53335">
    <property type="entry name" value="S-adenosyl-L-methionine-dependent methyltransferases"/>
    <property type="match status" value="1"/>
</dbReference>
<accession>A0A401FL14</accession>
<evidence type="ECO:0000313" key="2">
    <source>
        <dbReference type="Proteomes" id="UP000286974"/>
    </source>
</evidence>